<dbReference type="InterPro" id="IPR037138">
    <property type="entry name" value="His_deacetylse_dom_sf"/>
</dbReference>
<evidence type="ECO:0000256" key="1">
    <source>
        <dbReference type="ARBA" id="ARBA00005947"/>
    </source>
</evidence>
<evidence type="ECO:0000313" key="3">
    <source>
        <dbReference type="EMBL" id="RNJ49782.1"/>
    </source>
</evidence>
<dbReference type="GO" id="GO:0004407">
    <property type="term" value="F:histone deacetylase activity"/>
    <property type="evidence" value="ECO:0007669"/>
    <property type="project" value="TreeGrafter"/>
</dbReference>
<gene>
    <name evidence="3" type="ORF">D1O30_09425</name>
</gene>
<name>A0A3M9XPV5_9HYPH</name>
<dbReference type="InterPro" id="IPR023801">
    <property type="entry name" value="His_deacetylse_dom"/>
</dbReference>
<dbReference type="Gene3D" id="3.40.800.20">
    <property type="entry name" value="Histone deacetylase domain"/>
    <property type="match status" value="1"/>
</dbReference>
<dbReference type="Proteomes" id="UP000268623">
    <property type="component" value="Unassembled WGS sequence"/>
</dbReference>
<dbReference type="OrthoDB" id="9808367at2"/>
<organism evidence="3 4">
    <name type="scientific">Methylocystis hirsuta</name>
    <dbReference type="NCBI Taxonomy" id="369798"/>
    <lineage>
        <taxon>Bacteria</taxon>
        <taxon>Pseudomonadati</taxon>
        <taxon>Pseudomonadota</taxon>
        <taxon>Alphaproteobacteria</taxon>
        <taxon>Hyphomicrobiales</taxon>
        <taxon>Methylocystaceae</taxon>
        <taxon>Methylocystis</taxon>
    </lineage>
</organism>
<evidence type="ECO:0000313" key="4">
    <source>
        <dbReference type="Proteomes" id="UP000268623"/>
    </source>
</evidence>
<comment type="caution">
    <text evidence="3">The sequence shown here is derived from an EMBL/GenBank/DDBJ whole genome shotgun (WGS) entry which is preliminary data.</text>
</comment>
<evidence type="ECO:0000259" key="2">
    <source>
        <dbReference type="Pfam" id="PF00850"/>
    </source>
</evidence>
<dbReference type="SUPFAM" id="SSF52768">
    <property type="entry name" value="Arginase/deacetylase"/>
    <property type="match status" value="1"/>
</dbReference>
<dbReference type="AlphaFoldDB" id="A0A3M9XPV5"/>
<reference evidence="3 4" key="1">
    <citation type="submission" date="2018-08" db="EMBL/GenBank/DDBJ databases">
        <title>Genome sequence of Methylocystis hirsuta CSC1, a methanotroph able to accumulate PHAs.</title>
        <authorList>
            <person name="Bordel S."/>
            <person name="Rodriguez E."/>
            <person name="Gancedo J."/>
            <person name="Munoz R."/>
        </authorList>
    </citation>
    <scope>NUCLEOTIDE SEQUENCE [LARGE SCALE GENOMIC DNA]</scope>
    <source>
        <strain evidence="3 4">CSC1</strain>
    </source>
</reference>
<comment type="similarity">
    <text evidence="1">Belongs to the histone deacetylase family.</text>
</comment>
<accession>A0A3M9XPV5</accession>
<dbReference type="PANTHER" id="PTHR10625:SF10">
    <property type="entry name" value="HISTONE DEACETYLASE HDAC1"/>
    <property type="match status" value="1"/>
</dbReference>
<dbReference type="GO" id="GO:0040029">
    <property type="term" value="P:epigenetic regulation of gene expression"/>
    <property type="evidence" value="ECO:0007669"/>
    <property type="project" value="TreeGrafter"/>
</dbReference>
<feature type="domain" description="Histone deacetylase" evidence="2">
    <location>
        <begin position="51"/>
        <end position="336"/>
    </location>
</feature>
<dbReference type="CDD" id="cd11599">
    <property type="entry name" value="HDAC_classII_2"/>
    <property type="match status" value="1"/>
</dbReference>
<dbReference type="PRINTS" id="PR01270">
    <property type="entry name" value="HDASUPER"/>
</dbReference>
<dbReference type="Pfam" id="PF00850">
    <property type="entry name" value="Hist_deacetyl"/>
    <property type="match status" value="1"/>
</dbReference>
<protein>
    <submittedName>
        <fullName evidence="3">Histone deacetylase family protein</fullName>
    </submittedName>
</protein>
<dbReference type="InterPro" id="IPR000286">
    <property type="entry name" value="HDACs"/>
</dbReference>
<proteinExistence type="inferred from homology"/>
<dbReference type="InterPro" id="IPR023696">
    <property type="entry name" value="Ureohydrolase_dom_sf"/>
</dbReference>
<dbReference type="EMBL" id="QWDD01000001">
    <property type="protein sequence ID" value="RNJ49782.1"/>
    <property type="molecule type" value="Genomic_DNA"/>
</dbReference>
<dbReference type="PANTHER" id="PTHR10625">
    <property type="entry name" value="HISTONE DEACETYLASE HDAC1-RELATED"/>
    <property type="match status" value="1"/>
</dbReference>
<keyword evidence="4" id="KW-1185">Reference proteome</keyword>
<sequence>MARERHPAAFTRREAIAGAGACLGFGARAATASTLLVTHPAGLAHDMGPSHVERPERLHAILRALDDARFPDLLRAEAPLAAQEALLRAHSSEHLARLAKSAPSEGYARIDPDVAMNGATHEAALRAAGGALAAVDAVMRADAKNAFVAMRPPGHHATHDTPMGFCFFNNAAMAALHARAAHGASRVAIVDFDVHHGNGVQEIFWSDRNVLYASTHQMPLYPGTGAVSETGAHNTIVNAPLAKGDGGAQFREALASRILPRVDAFSPDLIILCAGFDAHLHDPLGGLRFVAEDFRDVTLRVMEIAARRCKGRIVSLLEGGYRPEDLARSVAAHVGALMEA</sequence>
<dbReference type="RefSeq" id="WP_123175748.1">
    <property type="nucleotide sequence ID" value="NZ_QWDD01000001.1"/>
</dbReference>